<feature type="domain" description="C2H2-type" evidence="9">
    <location>
        <begin position="491"/>
        <end position="519"/>
    </location>
</feature>
<dbReference type="GO" id="GO:0000981">
    <property type="term" value="F:DNA-binding transcription factor activity, RNA polymerase II-specific"/>
    <property type="evidence" value="ECO:0007669"/>
    <property type="project" value="TreeGrafter"/>
</dbReference>
<dbReference type="Pfam" id="PF00096">
    <property type="entry name" value="zf-C2H2"/>
    <property type="match status" value="1"/>
</dbReference>
<keyword evidence="6" id="KW-0539">Nucleus</keyword>
<keyword evidence="2" id="KW-0479">Metal-binding</keyword>
<sequence>MPKNGNGSKRKAKKKAETEVEGCESCPTSADADEKHFPPEILFKGFLKIPVVVLDRTDITPFLKTAPVSSTKPAKPDTNLTDTLKKHTDKFFLCSVKLARDDLEQLKESVMMSEKYAFVTCRICKKNYPDLRKLRNHQALKHMIVYEQKPQKRVSFSDHVIVHELKEYHKCRKCAKIFENYRCLKAHMKKDHKKRKCYICHYCQKSFVDRSIFKVHIKLHCDVCGELMPNKATYTDHRRNVCRVLKKYKCKTCKESFFHFMDLKDHSYDHYSVYYICDICKDQLPTKCAVSHHIACLHSEQRPISMYECRSLGNEKLYLCNFCEETSVEKDALEKHVEMLPDLSNRAMTGYKDYYFCDQCLRKFDKENEMLQHKWTHFLISDQEKYDDSKNVGKRRRESDELLDKNKKIKLPSTVKVTDKIPEYMLPKVVLKKVTIPIPNEPPKVLNPEVGLDNGVNKSMDDESILKSVFTQKPGKAIVDPKSKKTLLSKHQCEQCFKYFSSGYCLRRHLQAVHNTHENLQCPDCEETFFWPSLLHRHNCLRTHQPEMPFDDARPEIHFDNFYINSLMQPEEISQMDDLTALDGDYRDCIDFEIPAPIVELTEGSFVANGNCQSGVLFDGKMDALKNGYKVVMQEVPIEF</sequence>
<evidence type="ECO:0000313" key="11">
    <source>
        <dbReference type="Proteomes" id="UP000653454"/>
    </source>
</evidence>
<keyword evidence="4 7" id="KW-0863">Zinc-finger</keyword>
<evidence type="ECO:0000256" key="5">
    <source>
        <dbReference type="ARBA" id="ARBA00022833"/>
    </source>
</evidence>
<dbReference type="SMART" id="SM00355">
    <property type="entry name" value="ZnF_C2H2"/>
    <property type="match status" value="9"/>
</dbReference>
<dbReference type="GO" id="GO:0005634">
    <property type="term" value="C:nucleus"/>
    <property type="evidence" value="ECO:0007669"/>
    <property type="project" value="UniProtKB-SubCell"/>
</dbReference>
<dbReference type="AlphaFoldDB" id="A0A8S4EXQ5"/>
<dbReference type="EMBL" id="CAJHNJ030000023">
    <property type="protein sequence ID" value="CAG9120240.1"/>
    <property type="molecule type" value="Genomic_DNA"/>
</dbReference>
<feature type="domain" description="C2H2-type" evidence="9">
    <location>
        <begin position="355"/>
        <end position="377"/>
    </location>
</feature>
<accession>A0A8S4EXQ5</accession>
<proteinExistence type="predicted"/>
<evidence type="ECO:0000313" key="10">
    <source>
        <dbReference type="EMBL" id="CAG9120240.1"/>
    </source>
</evidence>
<evidence type="ECO:0000259" key="9">
    <source>
        <dbReference type="PROSITE" id="PS50157"/>
    </source>
</evidence>
<feature type="region of interest" description="Disordered" evidence="8">
    <location>
        <begin position="1"/>
        <end position="30"/>
    </location>
</feature>
<evidence type="ECO:0000256" key="7">
    <source>
        <dbReference type="PROSITE-ProRule" id="PRU00042"/>
    </source>
</evidence>
<dbReference type="PROSITE" id="PS50157">
    <property type="entry name" value="ZINC_FINGER_C2H2_2"/>
    <property type="match status" value="7"/>
</dbReference>
<dbReference type="Gene3D" id="3.30.160.60">
    <property type="entry name" value="Classic Zinc Finger"/>
    <property type="match status" value="3"/>
</dbReference>
<feature type="domain" description="C2H2-type" evidence="9">
    <location>
        <begin position="169"/>
        <end position="197"/>
    </location>
</feature>
<keyword evidence="3" id="KW-0677">Repeat</keyword>
<dbReference type="PANTHER" id="PTHR24381">
    <property type="entry name" value="ZINC FINGER PROTEIN"/>
    <property type="match status" value="1"/>
</dbReference>
<evidence type="ECO:0000256" key="8">
    <source>
        <dbReference type="SAM" id="MobiDB-lite"/>
    </source>
</evidence>
<organism evidence="10 11">
    <name type="scientific">Plutella xylostella</name>
    <name type="common">Diamondback moth</name>
    <name type="synonym">Plutella maculipennis</name>
    <dbReference type="NCBI Taxonomy" id="51655"/>
    <lineage>
        <taxon>Eukaryota</taxon>
        <taxon>Metazoa</taxon>
        <taxon>Ecdysozoa</taxon>
        <taxon>Arthropoda</taxon>
        <taxon>Hexapoda</taxon>
        <taxon>Insecta</taxon>
        <taxon>Pterygota</taxon>
        <taxon>Neoptera</taxon>
        <taxon>Endopterygota</taxon>
        <taxon>Lepidoptera</taxon>
        <taxon>Glossata</taxon>
        <taxon>Ditrysia</taxon>
        <taxon>Yponomeutoidea</taxon>
        <taxon>Plutellidae</taxon>
        <taxon>Plutella</taxon>
    </lineage>
</organism>
<reference evidence="10" key="1">
    <citation type="submission" date="2020-11" db="EMBL/GenBank/DDBJ databases">
        <authorList>
            <person name="Whiteford S."/>
        </authorList>
    </citation>
    <scope>NUCLEOTIDE SEQUENCE</scope>
</reference>
<dbReference type="InterPro" id="IPR013087">
    <property type="entry name" value="Znf_C2H2_type"/>
</dbReference>
<feature type="domain" description="C2H2-type" evidence="9">
    <location>
        <begin position="248"/>
        <end position="270"/>
    </location>
</feature>
<dbReference type="SUPFAM" id="SSF57667">
    <property type="entry name" value="beta-beta-alpha zinc fingers"/>
    <property type="match status" value="2"/>
</dbReference>
<gene>
    <name evidence="10" type="ORF">PLXY2_LOCUS7030</name>
</gene>
<evidence type="ECO:0000256" key="6">
    <source>
        <dbReference type="ARBA" id="ARBA00023242"/>
    </source>
</evidence>
<evidence type="ECO:0000256" key="1">
    <source>
        <dbReference type="ARBA" id="ARBA00004123"/>
    </source>
</evidence>
<dbReference type="GO" id="GO:0000977">
    <property type="term" value="F:RNA polymerase II transcription regulatory region sequence-specific DNA binding"/>
    <property type="evidence" value="ECO:0007669"/>
    <property type="project" value="TreeGrafter"/>
</dbReference>
<dbReference type="PROSITE" id="PS00028">
    <property type="entry name" value="ZINC_FINGER_C2H2_1"/>
    <property type="match status" value="8"/>
</dbReference>
<comment type="caution">
    <text evidence="10">The sequence shown here is derived from an EMBL/GenBank/DDBJ whole genome shotgun (WGS) entry which is preliminary data.</text>
</comment>
<evidence type="ECO:0000256" key="4">
    <source>
        <dbReference type="ARBA" id="ARBA00022771"/>
    </source>
</evidence>
<feature type="domain" description="C2H2-type" evidence="9">
    <location>
        <begin position="275"/>
        <end position="303"/>
    </location>
</feature>
<dbReference type="PANTHER" id="PTHR24381:SF393">
    <property type="entry name" value="CHROMATIN-LINKED ADAPTOR FOR MSL PROTEINS, ISOFORM B"/>
    <property type="match status" value="1"/>
</dbReference>
<keyword evidence="5" id="KW-0862">Zinc</keyword>
<feature type="domain" description="C2H2-type" evidence="9">
    <location>
        <begin position="520"/>
        <end position="549"/>
    </location>
</feature>
<comment type="subcellular location">
    <subcellularLocation>
        <location evidence="1">Nucleus</location>
    </subcellularLocation>
</comment>
<protein>
    <submittedName>
        <fullName evidence="10">(diamondback moth) hypothetical protein</fullName>
    </submittedName>
</protein>
<evidence type="ECO:0000256" key="3">
    <source>
        <dbReference type="ARBA" id="ARBA00022737"/>
    </source>
</evidence>
<keyword evidence="11" id="KW-1185">Reference proteome</keyword>
<evidence type="ECO:0000256" key="2">
    <source>
        <dbReference type="ARBA" id="ARBA00022723"/>
    </source>
</evidence>
<name>A0A8S4EXQ5_PLUXY</name>
<dbReference type="InterPro" id="IPR036236">
    <property type="entry name" value="Znf_C2H2_sf"/>
</dbReference>
<dbReference type="Proteomes" id="UP000653454">
    <property type="component" value="Unassembled WGS sequence"/>
</dbReference>
<dbReference type="GO" id="GO:0008270">
    <property type="term" value="F:zinc ion binding"/>
    <property type="evidence" value="ECO:0007669"/>
    <property type="project" value="UniProtKB-KW"/>
</dbReference>
<feature type="domain" description="C2H2-type" evidence="9">
    <location>
        <begin position="198"/>
        <end position="220"/>
    </location>
</feature>